<comment type="caution">
    <text evidence="1">The sequence shown here is derived from an EMBL/GenBank/DDBJ whole genome shotgun (WGS) entry which is preliminary data.</text>
</comment>
<gene>
    <name evidence="1" type="ORF">GCM10007890_55250</name>
</gene>
<keyword evidence="2" id="KW-1185">Reference proteome</keyword>
<evidence type="ECO:0000313" key="2">
    <source>
        <dbReference type="Proteomes" id="UP001157440"/>
    </source>
</evidence>
<dbReference type="Proteomes" id="UP001157440">
    <property type="component" value="Unassembled WGS sequence"/>
</dbReference>
<protein>
    <submittedName>
        <fullName evidence="1">Uncharacterized protein</fullName>
    </submittedName>
</protein>
<dbReference type="EMBL" id="BSPL01000027">
    <property type="protein sequence ID" value="GLS73510.1"/>
    <property type="molecule type" value="Genomic_DNA"/>
</dbReference>
<organism evidence="1 2">
    <name type="scientific">Methylobacterium tardum</name>
    <dbReference type="NCBI Taxonomy" id="374432"/>
    <lineage>
        <taxon>Bacteria</taxon>
        <taxon>Pseudomonadati</taxon>
        <taxon>Pseudomonadota</taxon>
        <taxon>Alphaproteobacteria</taxon>
        <taxon>Hyphomicrobiales</taxon>
        <taxon>Methylobacteriaceae</taxon>
        <taxon>Methylobacterium</taxon>
    </lineage>
</organism>
<evidence type="ECO:0000313" key="1">
    <source>
        <dbReference type="EMBL" id="GLS73510.1"/>
    </source>
</evidence>
<dbReference type="AlphaFoldDB" id="A0AA37WTM4"/>
<accession>A0AA37WTM4</accession>
<dbReference type="RefSeq" id="WP_238199371.1">
    <property type="nucleotide sequence ID" value="NZ_BPQZ01000036.1"/>
</dbReference>
<proteinExistence type="predicted"/>
<sequence>MGETELPDWFVQAAHRVASRNRLGSDFKNMPEGHWRKVVDAVDTLARGSEERIPIGWEDMLAVKFGRDVRRREGFGPYR</sequence>
<name>A0AA37WTM4_9HYPH</name>
<reference evidence="2" key="1">
    <citation type="journal article" date="2019" name="Int. J. Syst. Evol. Microbiol.">
        <title>The Global Catalogue of Microorganisms (GCM) 10K type strain sequencing project: providing services to taxonomists for standard genome sequencing and annotation.</title>
        <authorList>
            <consortium name="The Broad Institute Genomics Platform"/>
            <consortium name="The Broad Institute Genome Sequencing Center for Infectious Disease"/>
            <person name="Wu L."/>
            <person name="Ma J."/>
        </authorList>
    </citation>
    <scope>NUCLEOTIDE SEQUENCE [LARGE SCALE GENOMIC DNA]</scope>
    <source>
        <strain evidence="2">NBRC 103632</strain>
    </source>
</reference>